<dbReference type="InParanoid" id="E3JS14"/>
<evidence type="ECO:0000313" key="2">
    <source>
        <dbReference type="EMBL" id="EFP74885.1"/>
    </source>
</evidence>
<dbReference type="GeneID" id="10547082"/>
<name>E3JS14_PUCGT</name>
<reference key="1">
    <citation type="submission" date="2007-01" db="EMBL/GenBank/DDBJ databases">
        <title>The Genome Sequence of Puccinia graminis f. sp. tritici Strain CRL 75-36-700-3.</title>
        <authorList>
            <consortium name="The Broad Institute Genome Sequencing Platform"/>
            <person name="Birren B."/>
            <person name="Lander E."/>
            <person name="Galagan J."/>
            <person name="Nusbaum C."/>
            <person name="Devon K."/>
            <person name="Cuomo C."/>
            <person name="Jaffe D."/>
            <person name="Butler J."/>
            <person name="Alvarez P."/>
            <person name="Gnerre S."/>
            <person name="Grabherr M."/>
            <person name="Mauceli E."/>
            <person name="Brockman W."/>
            <person name="Young S."/>
            <person name="LaButti K."/>
            <person name="Sykes S."/>
            <person name="DeCaprio D."/>
            <person name="Crawford M."/>
            <person name="Koehrsen M."/>
            <person name="Engels R."/>
            <person name="Montgomery P."/>
            <person name="Pearson M."/>
            <person name="Howarth C."/>
            <person name="Larson L."/>
            <person name="White J."/>
            <person name="Zeng Q."/>
            <person name="Kodira C."/>
            <person name="Yandava C."/>
            <person name="Alvarado L."/>
            <person name="O'Leary S."/>
            <person name="Szabo L."/>
            <person name="Dean R."/>
            <person name="Schein J."/>
        </authorList>
    </citation>
    <scope>NUCLEOTIDE SEQUENCE</scope>
    <source>
        <strain>CRL 75-36-700-3</strain>
    </source>
</reference>
<dbReference type="Proteomes" id="UP000008783">
    <property type="component" value="Unassembled WGS sequence"/>
</dbReference>
<dbReference type="VEuPathDB" id="FungiDB:PGTG_01478"/>
<gene>
    <name evidence="2" type="ORF">PGTG_01478</name>
</gene>
<evidence type="ECO:0000313" key="3">
    <source>
        <dbReference type="Proteomes" id="UP000008783"/>
    </source>
</evidence>
<feature type="region of interest" description="Disordered" evidence="1">
    <location>
        <begin position="1"/>
        <end position="36"/>
    </location>
</feature>
<dbReference type="AlphaFoldDB" id="E3JS14"/>
<dbReference type="OrthoDB" id="2516196at2759"/>
<organism evidence="2 3">
    <name type="scientific">Puccinia graminis f. sp. tritici (strain CRL 75-36-700-3 / race SCCL)</name>
    <name type="common">Black stem rust fungus</name>
    <dbReference type="NCBI Taxonomy" id="418459"/>
    <lineage>
        <taxon>Eukaryota</taxon>
        <taxon>Fungi</taxon>
        <taxon>Dikarya</taxon>
        <taxon>Basidiomycota</taxon>
        <taxon>Pucciniomycotina</taxon>
        <taxon>Pucciniomycetes</taxon>
        <taxon>Pucciniales</taxon>
        <taxon>Pucciniaceae</taxon>
        <taxon>Puccinia</taxon>
    </lineage>
</organism>
<protein>
    <submittedName>
        <fullName evidence="2">Uncharacterized protein</fullName>
    </submittedName>
</protein>
<dbReference type="KEGG" id="pgr:PGTG_01478"/>
<sequence>MPPKLTNQTASSTQLEDTNASGYATDQSQLRQSNRASLVVVEPGMVPTGSDSQVKLTKPARDIAAPSMESGRSMAPRSMPKKKRIRMNQSRLLRGKLKKKLEKEYDNVLDFFKAPVWKQGDNPNTQINYKCKWCGNNYQAQKTSHGNLKVECNGSTQSEKKSYGCVNQAIAKLSGSKLPPSVAERNLAQAHDGGDPKQTIIDGFLQNQPNFFNIDSQNINTISSGGFIIQQQDHFSASCFSNNSCFLYLYQVLNLSKIVTISGDLTGAAMGIDNDTPPPFAHTLQHSLL</sequence>
<dbReference type="EMBL" id="DS178263">
    <property type="protein sequence ID" value="EFP74885.1"/>
    <property type="molecule type" value="Genomic_DNA"/>
</dbReference>
<dbReference type="RefSeq" id="XP_003319304.1">
    <property type="nucleotide sequence ID" value="XM_003319256.1"/>
</dbReference>
<proteinExistence type="predicted"/>
<evidence type="ECO:0000256" key="1">
    <source>
        <dbReference type="SAM" id="MobiDB-lite"/>
    </source>
</evidence>
<reference evidence="3" key="2">
    <citation type="journal article" date="2011" name="Proc. Natl. Acad. Sci. U.S.A.">
        <title>Obligate biotrophy features unraveled by the genomic analysis of rust fungi.</title>
        <authorList>
            <person name="Duplessis S."/>
            <person name="Cuomo C.A."/>
            <person name="Lin Y.-C."/>
            <person name="Aerts A."/>
            <person name="Tisserant E."/>
            <person name="Veneault-Fourrey C."/>
            <person name="Joly D.L."/>
            <person name="Hacquard S."/>
            <person name="Amselem J."/>
            <person name="Cantarel B.L."/>
            <person name="Chiu R."/>
            <person name="Coutinho P.M."/>
            <person name="Feau N."/>
            <person name="Field M."/>
            <person name="Frey P."/>
            <person name="Gelhaye E."/>
            <person name="Goldberg J."/>
            <person name="Grabherr M.G."/>
            <person name="Kodira C.D."/>
            <person name="Kohler A."/>
            <person name="Kuees U."/>
            <person name="Lindquist E.A."/>
            <person name="Lucas S.M."/>
            <person name="Mago R."/>
            <person name="Mauceli E."/>
            <person name="Morin E."/>
            <person name="Murat C."/>
            <person name="Pangilinan J.L."/>
            <person name="Park R."/>
            <person name="Pearson M."/>
            <person name="Quesneville H."/>
            <person name="Rouhier N."/>
            <person name="Sakthikumar S."/>
            <person name="Salamov A.A."/>
            <person name="Schmutz J."/>
            <person name="Selles B."/>
            <person name="Shapiro H."/>
            <person name="Tanguay P."/>
            <person name="Tuskan G.A."/>
            <person name="Henrissat B."/>
            <person name="Van de Peer Y."/>
            <person name="Rouze P."/>
            <person name="Ellis J.G."/>
            <person name="Dodds P.N."/>
            <person name="Schein J.E."/>
            <person name="Zhong S."/>
            <person name="Hamelin R.C."/>
            <person name="Grigoriev I.V."/>
            <person name="Szabo L.J."/>
            <person name="Martin F."/>
        </authorList>
    </citation>
    <scope>NUCLEOTIDE SEQUENCE [LARGE SCALE GENOMIC DNA]</scope>
    <source>
        <strain evidence="3">CRL 75-36-700-3 / race SCCL</strain>
    </source>
</reference>
<dbReference type="HOGENOM" id="CLU_963588_0_0_1"/>
<accession>E3JS14</accession>
<keyword evidence="3" id="KW-1185">Reference proteome</keyword>
<dbReference type="OMA" id="CENICRA"/>